<dbReference type="RefSeq" id="WP_190724237.1">
    <property type="nucleotide sequence ID" value="NZ_CP061539.1"/>
</dbReference>
<dbReference type="GeneID" id="96624345"/>
<sequence length="96" mass="10779">MPTYSRNPATAFVSHDELSSHIEDSNTFYIAHLEKSTISVVDGVGMLIWELLQKPLTEEDLVAEVAATFNESQETVHRGTVDFMQSLVAEDLVLRR</sequence>
<keyword evidence="2" id="KW-1185">Reference proteome</keyword>
<evidence type="ECO:0000313" key="1">
    <source>
        <dbReference type="EMBL" id="QNV37333.1"/>
    </source>
</evidence>
<protein>
    <submittedName>
        <fullName evidence="1">PqqD family protein</fullName>
    </submittedName>
</protein>
<organism evidence="1 2">
    <name type="scientific">Rothia terrae</name>
    <dbReference type="NCBI Taxonomy" id="396015"/>
    <lineage>
        <taxon>Bacteria</taxon>
        <taxon>Bacillati</taxon>
        <taxon>Actinomycetota</taxon>
        <taxon>Actinomycetes</taxon>
        <taxon>Micrococcales</taxon>
        <taxon>Micrococcaceae</taxon>
        <taxon>Rothia</taxon>
    </lineage>
</organism>
<dbReference type="Proteomes" id="UP000516404">
    <property type="component" value="Chromosome"/>
</dbReference>
<dbReference type="KEGG" id="rter:IDM49_08830"/>
<dbReference type="Gene3D" id="1.10.10.1150">
    <property type="entry name" value="Coenzyme PQQ synthesis protein D (PqqD)"/>
    <property type="match status" value="1"/>
</dbReference>
<reference evidence="1 2" key="1">
    <citation type="submission" date="2020-09" db="EMBL/GenBank/DDBJ databases">
        <title>Investigation of environmental microbes.</title>
        <authorList>
            <person name="Ou Y."/>
            <person name="Kang Q."/>
        </authorList>
    </citation>
    <scope>NUCLEOTIDE SEQUENCE [LARGE SCALE GENOMIC DNA]</scope>
    <source>
        <strain evidence="1 2">KJZ-14</strain>
    </source>
</reference>
<dbReference type="AlphaFoldDB" id="A0A7H2BCD7"/>
<gene>
    <name evidence="1" type="ORF">IDM49_08830</name>
</gene>
<accession>A0A7H2BCD7</accession>
<dbReference type="InterPro" id="IPR008792">
    <property type="entry name" value="PQQD"/>
</dbReference>
<dbReference type="Pfam" id="PF05402">
    <property type="entry name" value="PqqD"/>
    <property type="match status" value="1"/>
</dbReference>
<evidence type="ECO:0000313" key="2">
    <source>
        <dbReference type="Proteomes" id="UP000516404"/>
    </source>
</evidence>
<proteinExistence type="predicted"/>
<dbReference type="EMBL" id="CP061539">
    <property type="protein sequence ID" value="QNV37333.1"/>
    <property type="molecule type" value="Genomic_DNA"/>
</dbReference>
<dbReference type="InterPro" id="IPR041881">
    <property type="entry name" value="PqqD_sf"/>
</dbReference>
<name>A0A7H2BCD7_9MICC</name>